<dbReference type="GO" id="GO:0045944">
    <property type="term" value="P:positive regulation of transcription by RNA polymerase II"/>
    <property type="evidence" value="ECO:0007669"/>
    <property type="project" value="TreeGrafter"/>
</dbReference>
<keyword evidence="6" id="KW-0804">Transcription</keyword>
<dbReference type="PRINTS" id="PR00619">
    <property type="entry name" value="GATAZNFINGER"/>
</dbReference>
<feature type="compositionally biased region" description="Basic and acidic residues" evidence="9">
    <location>
        <begin position="122"/>
        <end position="143"/>
    </location>
</feature>
<evidence type="ECO:0000259" key="10">
    <source>
        <dbReference type="PROSITE" id="PS50114"/>
    </source>
</evidence>
<dbReference type="PROSITE" id="PS00344">
    <property type="entry name" value="GATA_ZN_FINGER_1"/>
    <property type="match status" value="1"/>
</dbReference>
<dbReference type="Gene3D" id="3.30.50.10">
    <property type="entry name" value="Erythroid Transcription Factor GATA-1, subunit A"/>
    <property type="match status" value="1"/>
</dbReference>
<reference evidence="11 12" key="1">
    <citation type="journal article" date="2017" name="Gigascience">
        <title>Genome sequence of the small brown planthopper, Laodelphax striatellus.</title>
        <authorList>
            <person name="Zhu J."/>
            <person name="Jiang F."/>
            <person name="Wang X."/>
            <person name="Yang P."/>
            <person name="Bao Y."/>
            <person name="Zhao W."/>
            <person name="Wang W."/>
            <person name="Lu H."/>
            <person name="Wang Q."/>
            <person name="Cui N."/>
            <person name="Li J."/>
            <person name="Chen X."/>
            <person name="Luo L."/>
            <person name="Yu J."/>
            <person name="Kang L."/>
            <person name="Cui F."/>
        </authorList>
    </citation>
    <scope>NUCLEOTIDE SEQUENCE [LARGE SCALE GENOMIC DNA]</scope>
    <source>
        <strain evidence="11">Lst14</strain>
    </source>
</reference>
<dbReference type="InterPro" id="IPR013088">
    <property type="entry name" value="Znf_NHR/GATA"/>
</dbReference>
<keyword evidence="5" id="KW-0805">Transcription regulation</keyword>
<dbReference type="GO" id="GO:0000122">
    <property type="term" value="P:negative regulation of transcription by RNA polymerase II"/>
    <property type="evidence" value="ECO:0007669"/>
    <property type="project" value="TreeGrafter"/>
</dbReference>
<evidence type="ECO:0000313" key="12">
    <source>
        <dbReference type="Proteomes" id="UP000291343"/>
    </source>
</evidence>
<comment type="subcellular location">
    <subcellularLocation>
        <location evidence="1">Nucleus</location>
    </subcellularLocation>
</comment>
<dbReference type="STRING" id="195883.A0A482WVP6"/>
<dbReference type="InterPro" id="IPR000679">
    <property type="entry name" value="Znf_GATA"/>
</dbReference>
<dbReference type="GO" id="GO:0008270">
    <property type="term" value="F:zinc ion binding"/>
    <property type="evidence" value="ECO:0007669"/>
    <property type="project" value="UniProtKB-KW"/>
</dbReference>
<evidence type="ECO:0000256" key="5">
    <source>
        <dbReference type="ARBA" id="ARBA00023015"/>
    </source>
</evidence>
<evidence type="ECO:0000256" key="9">
    <source>
        <dbReference type="SAM" id="MobiDB-lite"/>
    </source>
</evidence>
<feature type="compositionally biased region" description="Low complexity" evidence="9">
    <location>
        <begin position="476"/>
        <end position="488"/>
    </location>
</feature>
<dbReference type="PANTHER" id="PTHR10071">
    <property type="entry name" value="TRANSCRIPTION FACTOR GATA FAMILY MEMBER"/>
    <property type="match status" value="1"/>
</dbReference>
<dbReference type="AlphaFoldDB" id="A0A482WVP6"/>
<sequence>MSPYVHKLGALHEFIEVSRNTDVILKEYLFKLKILSHAMQNNEPQESGFPDLNECSRFIASLISENDFDSTQNESSFSHVDDQLESLMNLATVAASRPSLPTDRESNERSGSVTVNNVFFEGGKEEQEPKAGENNRPMERSEETSEEEEVEMMEKIGVEDTCAERVDESKRLYKEDLGSVFTTKNIKITSKNPNLELLDLEVDLMSSDDESEMDDSAAEGEHHGTRTKRQSNSKERHGPRSATRSFLGTLLIAASVYSTQTSIETDRPITPDCMRPSTSTSHQTSGCRPKTQRKKKSNWRSSEGRSSGEDTPGWRFGCLLEAAHYVENCQCEKNVEMGEVEVECECELDESELDANTKWFNLQQQGGVRRRVSCACSNCETRTTTNWRRNSLGELLCNACGLYYKSHKENRPTTMRRDVIRKRKPKPKKTVPAYQAFSLDGTSASEDGFDEILASLQREMHPHLVFVAMQHRQRQQEQQQQEQQQQQQTSSASVQTPPEPTNP</sequence>
<evidence type="ECO:0000256" key="2">
    <source>
        <dbReference type="ARBA" id="ARBA00022723"/>
    </source>
</evidence>
<feature type="domain" description="GATA-type" evidence="10">
    <location>
        <begin position="370"/>
        <end position="423"/>
    </location>
</feature>
<feature type="compositionally biased region" description="Polar residues" evidence="9">
    <location>
        <begin position="276"/>
        <end position="286"/>
    </location>
</feature>
<keyword evidence="7" id="KW-0539">Nucleus</keyword>
<evidence type="ECO:0000256" key="1">
    <source>
        <dbReference type="ARBA" id="ARBA00004123"/>
    </source>
</evidence>
<keyword evidence="2" id="KW-0479">Metal-binding</keyword>
<dbReference type="CDD" id="cd00202">
    <property type="entry name" value="ZnF_GATA"/>
    <property type="match status" value="1"/>
</dbReference>
<keyword evidence="4" id="KW-0862">Zinc</keyword>
<gene>
    <name evidence="11" type="ORF">LSTR_LSTR015310</name>
</gene>
<evidence type="ECO:0000256" key="7">
    <source>
        <dbReference type="ARBA" id="ARBA00023242"/>
    </source>
</evidence>
<evidence type="ECO:0000256" key="6">
    <source>
        <dbReference type="ARBA" id="ARBA00023163"/>
    </source>
</evidence>
<dbReference type="PROSITE" id="PS50114">
    <property type="entry name" value="GATA_ZN_FINGER_2"/>
    <property type="match status" value="1"/>
</dbReference>
<feature type="compositionally biased region" description="Acidic residues" evidence="9">
    <location>
        <begin position="207"/>
        <end position="218"/>
    </location>
</feature>
<evidence type="ECO:0000256" key="3">
    <source>
        <dbReference type="ARBA" id="ARBA00022771"/>
    </source>
</evidence>
<protein>
    <recommendedName>
        <fullName evidence="10">GATA-type domain-containing protein</fullName>
    </recommendedName>
</protein>
<evidence type="ECO:0000313" key="11">
    <source>
        <dbReference type="EMBL" id="RZF37120.1"/>
    </source>
</evidence>
<feature type="region of interest" description="Disordered" evidence="9">
    <location>
        <begin position="207"/>
        <end position="244"/>
    </location>
</feature>
<feature type="region of interest" description="Disordered" evidence="9">
    <location>
        <begin position="97"/>
        <end position="152"/>
    </location>
</feature>
<keyword evidence="3 8" id="KW-0863">Zinc-finger</keyword>
<organism evidence="11 12">
    <name type="scientific">Laodelphax striatellus</name>
    <name type="common">Small brown planthopper</name>
    <name type="synonym">Delphax striatella</name>
    <dbReference type="NCBI Taxonomy" id="195883"/>
    <lineage>
        <taxon>Eukaryota</taxon>
        <taxon>Metazoa</taxon>
        <taxon>Ecdysozoa</taxon>
        <taxon>Arthropoda</taxon>
        <taxon>Hexapoda</taxon>
        <taxon>Insecta</taxon>
        <taxon>Pterygota</taxon>
        <taxon>Neoptera</taxon>
        <taxon>Paraneoptera</taxon>
        <taxon>Hemiptera</taxon>
        <taxon>Auchenorrhyncha</taxon>
        <taxon>Fulgoroidea</taxon>
        <taxon>Delphacidae</taxon>
        <taxon>Criomorphinae</taxon>
        <taxon>Laodelphax</taxon>
    </lineage>
</organism>
<feature type="region of interest" description="Disordered" evidence="9">
    <location>
        <begin position="468"/>
        <end position="503"/>
    </location>
</feature>
<dbReference type="OrthoDB" id="515401at2759"/>
<keyword evidence="12" id="KW-1185">Reference proteome</keyword>
<dbReference type="InterPro" id="IPR039355">
    <property type="entry name" value="Transcription_factor_GATA"/>
</dbReference>
<dbReference type="GO" id="GO:0000981">
    <property type="term" value="F:DNA-binding transcription factor activity, RNA polymerase II-specific"/>
    <property type="evidence" value="ECO:0007669"/>
    <property type="project" value="TreeGrafter"/>
</dbReference>
<dbReference type="Pfam" id="PF00320">
    <property type="entry name" value="GATA"/>
    <property type="match status" value="1"/>
</dbReference>
<dbReference type="PANTHER" id="PTHR10071:SF337">
    <property type="entry name" value="GATA-BINDING FACTOR A"/>
    <property type="match status" value="1"/>
</dbReference>
<comment type="caution">
    <text evidence="11">The sequence shown here is derived from an EMBL/GenBank/DDBJ whole genome shotgun (WGS) entry which is preliminary data.</text>
</comment>
<dbReference type="SMART" id="SM00401">
    <property type="entry name" value="ZnF_GATA"/>
    <property type="match status" value="1"/>
</dbReference>
<name>A0A482WVP6_LAOST</name>
<dbReference type="GO" id="GO:0045165">
    <property type="term" value="P:cell fate commitment"/>
    <property type="evidence" value="ECO:0007669"/>
    <property type="project" value="TreeGrafter"/>
</dbReference>
<dbReference type="FunCoup" id="A0A482WVP6">
    <property type="interactions" value="308"/>
</dbReference>
<feature type="region of interest" description="Disordered" evidence="9">
    <location>
        <begin position="262"/>
        <end position="310"/>
    </location>
</feature>
<dbReference type="GO" id="GO:0005634">
    <property type="term" value="C:nucleus"/>
    <property type="evidence" value="ECO:0007669"/>
    <property type="project" value="UniProtKB-SubCell"/>
</dbReference>
<proteinExistence type="predicted"/>
<evidence type="ECO:0000256" key="8">
    <source>
        <dbReference type="PROSITE-ProRule" id="PRU00094"/>
    </source>
</evidence>
<dbReference type="EMBL" id="QKKF02025284">
    <property type="protein sequence ID" value="RZF37120.1"/>
    <property type="molecule type" value="Genomic_DNA"/>
</dbReference>
<dbReference type="InParanoid" id="A0A482WVP6"/>
<evidence type="ECO:0000256" key="4">
    <source>
        <dbReference type="ARBA" id="ARBA00022833"/>
    </source>
</evidence>
<dbReference type="SUPFAM" id="SSF57716">
    <property type="entry name" value="Glucocorticoid receptor-like (DNA-binding domain)"/>
    <property type="match status" value="1"/>
</dbReference>
<dbReference type="GO" id="GO:0000978">
    <property type="term" value="F:RNA polymerase II cis-regulatory region sequence-specific DNA binding"/>
    <property type="evidence" value="ECO:0007669"/>
    <property type="project" value="TreeGrafter"/>
</dbReference>
<accession>A0A482WVP6</accession>
<dbReference type="Proteomes" id="UP000291343">
    <property type="component" value="Unassembled WGS sequence"/>
</dbReference>